<comment type="caution">
    <text evidence="1">The sequence shown here is derived from an EMBL/GenBank/DDBJ whole genome shotgun (WGS) entry which is preliminary data.</text>
</comment>
<dbReference type="Proteomes" id="UP001162992">
    <property type="component" value="Chromosome 9"/>
</dbReference>
<organism evidence="1 2">
    <name type="scientific">Diphasiastrum complanatum</name>
    <name type="common">Issler's clubmoss</name>
    <name type="synonym">Lycopodium complanatum</name>
    <dbReference type="NCBI Taxonomy" id="34168"/>
    <lineage>
        <taxon>Eukaryota</taxon>
        <taxon>Viridiplantae</taxon>
        <taxon>Streptophyta</taxon>
        <taxon>Embryophyta</taxon>
        <taxon>Tracheophyta</taxon>
        <taxon>Lycopodiopsida</taxon>
        <taxon>Lycopodiales</taxon>
        <taxon>Lycopodiaceae</taxon>
        <taxon>Lycopodioideae</taxon>
        <taxon>Diphasiastrum</taxon>
    </lineage>
</organism>
<accession>A0ACC2CTK9</accession>
<evidence type="ECO:0000313" key="1">
    <source>
        <dbReference type="EMBL" id="KAJ7545339.1"/>
    </source>
</evidence>
<protein>
    <submittedName>
        <fullName evidence="1">Uncharacterized protein</fullName>
    </submittedName>
</protein>
<proteinExistence type="predicted"/>
<dbReference type="EMBL" id="CM055100">
    <property type="protein sequence ID" value="KAJ7545339.1"/>
    <property type="molecule type" value="Genomic_DNA"/>
</dbReference>
<name>A0ACC2CTK9_DIPCM</name>
<reference evidence="2" key="1">
    <citation type="journal article" date="2024" name="Proc. Natl. Acad. Sci. U.S.A.">
        <title>Extraordinary preservation of gene collinearity over three hundred million years revealed in homosporous lycophytes.</title>
        <authorList>
            <person name="Li C."/>
            <person name="Wickell D."/>
            <person name="Kuo L.Y."/>
            <person name="Chen X."/>
            <person name="Nie B."/>
            <person name="Liao X."/>
            <person name="Peng D."/>
            <person name="Ji J."/>
            <person name="Jenkins J."/>
            <person name="Williams M."/>
            <person name="Shu S."/>
            <person name="Plott C."/>
            <person name="Barry K."/>
            <person name="Rajasekar S."/>
            <person name="Grimwood J."/>
            <person name="Han X."/>
            <person name="Sun S."/>
            <person name="Hou Z."/>
            <person name="He W."/>
            <person name="Dai G."/>
            <person name="Sun C."/>
            <person name="Schmutz J."/>
            <person name="Leebens-Mack J.H."/>
            <person name="Li F.W."/>
            <person name="Wang L."/>
        </authorList>
    </citation>
    <scope>NUCLEOTIDE SEQUENCE [LARGE SCALE GENOMIC DNA]</scope>
    <source>
        <strain evidence="2">cv. PW_Plant_1</strain>
    </source>
</reference>
<evidence type="ECO:0000313" key="2">
    <source>
        <dbReference type="Proteomes" id="UP001162992"/>
    </source>
</evidence>
<gene>
    <name evidence="1" type="ORF">O6H91_09G115900</name>
</gene>
<keyword evidence="2" id="KW-1185">Reference proteome</keyword>
<sequence length="434" mass="50929">MGRGACFFIKIHSSFACYLEQSSSLRHLKPWPMLLHPHMAFTSFPHMSLLGFTLHFFTQNSFLSTGSKGLSIKRHKDWGLDNALRLEKHMNMVLRVKEILAKEESQVMLLYDLGKKRRKVRLSRNKKFAAFARKYPRVFKVIIDDENMAWIEFTEEFDDVLAEEERVRVAYEPIAVESLTKLLMMATSHRLQIEKLAHLKKDLGLSDDFRTQLLYKYPQFFKVVEGNHRDGAFLELVSWHPSLACTFREKMLHLNPDMRKSLGEGLPYSFKLTLPNGISSQKRNSATIVRFQEREFPSPYEDIGMMRQPSLETEKRHVALIHEFLSLTLQKRVIADTLSHFRKDFRLPQRLQSFLLRHQNIFYVSHKGDRYTIFLKEAYKGSTLLEKSPLVRMKDRFSQLCEMPKKFSVGVFGRQDDHGELMDDHEFSNAEQDE</sequence>